<protein>
    <recommendedName>
        <fullName evidence="2">Amidase domain-containing protein</fullName>
    </recommendedName>
</protein>
<dbReference type="AlphaFoldDB" id="A0A814UQN8"/>
<dbReference type="PANTHER" id="PTHR42678">
    <property type="entry name" value="AMIDASE"/>
    <property type="match status" value="1"/>
</dbReference>
<keyword evidence="1" id="KW-0732">Signal</keyword>
<gene>
    <name evidence="3" type="ORF">GPM918_LOCUS22538</name>
    <name evidence="4" type="ORF">SRO942_LOCUS22536</name>
</gene>
<keyword evidence="5" id="KW-1185">Reference proteome</keyword>
<feature type="chain" id="PRO_5044132007" description="Amidase domain-containing protein" evidence="1">
    <location>
        <begin position="18"/>
        <end position="532"/>
    </location>
</feature>
<reference evidence="3" key="1">
    <citation type="submission" date="2021-02" db="EMBL/GenBank/DDBJ databases">
        <authorList>
            <person name="Nowell W R."/>
        </authorList>
    </citation>
    <scope>NUCLEOTIDE SEQUENCE</scope>
</reference>
<dbReference type="SUPFAM" id="SSF75304">
    <property type="entry name" value="Amidase signature (AS) enzymes"/>
    <property type="match status" value="1"/>
</dbReference>
<dbReference type="InterPro" id="IPR023631">
    <property type="entry name" value="Amidase_dom"/>
</dbReference>
<comment type="caution">
    <text evidence="3">The sequence shown here is derived from an EMBL/GenBank/DDBJ whole genome shotgun (WGS) entry which is preliminary data.</text>
</comment>
<evidence type="ECO:0000256" key="1">
    <source>
        <dbReference type="SAM" id="SignalP"/>
    </source>
</evidence>
<accession>A0A814UQN8</accession>
<dbReference type="Proteomes" id="UP000681722">
    <property type="component" value="Unassembled WGS sequence"/>
</dbReference>
<feature type="signal peptide" evidence="1">
    <location>
        <begin position="1"/>
        <end position="17"/>
    </location>
</feature>
<dbReference type="InterPro" id="IPR036928">
    <property type="entry name" value="AS_sf"/>
</dbReference>
<evidence type="ECO:0000313" key="3">
    <source>
        <dbReference type="EMBL" id="CAF1177864.1"/>
    </source>
</evidence>
<evidence type="ECO:0000313" key="4">
    <source>
        <dbReference type="EMBL" id="CAF3941999.1"/>
    </source>
</evidence>
<dbReference type="Pfam" id="PF01425">
    <property type="entry name" value="Amidase"/>
    <property type="match status" value="1"/>
</dbReference>
<dbReference type="OrthoDB" id="421993at2759"/>
<sequence length="532" mass="58324">MLIIIILCSLFCHSSLSDDSKELTIKDIDLLTATITDLQQALHSNQITSYNLVKSYLERIKKVNNELHAIIETNPDALDQASKLDQERNDNKDAKRSPLHGIPLLIKDNIATDDKMNTTSGSFALLGSKVPRDADVIYRLRKVGAIILGKTSMSEWSASRTTNQTREGWSARGGVSKSAYVENGDPCGSSSGSAIATSIGLCAAALGTETDGSIVCPSSRASLVGIKPTVGLTSRAGVIPVSHSQDSVGPMGKTVRDVALLLEAIQGIDPRDNATLNIDAVRPNNYTQFLLGTEGFKNMRLGVVRYGVFYNYTTSESDIMSEEQIQSANDAIELMKHYGAYIEDPANIQNIENINNGTSESVVLKTEFKQDIEVYLSKLQNTNIKTLADLIQFNNDNKQLEFTEYMPDHNLFEASENTTGYNSSKYTEALATNLRLGRTEGIDYTLDKYNLDALIMIGDGASSTAAIAQYPIISVPLGYLTENNGINKTLTGTPYGILFISRAWREDILLRVAHAFEQATHVRDRVRPKYAI</sequence>
<evidence type="ECO:0000313" key="5">
    <source>
        <dbReference type="Proteomes" id="UP000663829"/>
    </source>
</evidence>
<proteinExistence type="predicted"/>
<dbReference type="EMBL" id="CAJNOQ010007757">
    <property type="protein sequence ID" value="CAF1177864.1"/>
    <property type="molecule type" value="Genomic_DNA"/>
</dbReference>
<evidence type="ECO:0000259" key="2">
    <source>
        <dbReference type="Pfam" id="PF01425"/>
    </source>
</evidence>
<organism evidence="3 5">
    <name type="scientific">Didymodactylos carnosus</name>
    <dbReference type="NCBI Taxonomy" id="1234261"/>
    <lineage>
        <taxon>Eukaryota</taxon>
        <taxon>Metazoa</taxon>
        <taxon>Spiralia</taxon>
        <taxon>Gnathifera</taxon>
        <taxon>Rotifera</taxon>
        <taxon>Eurotatoria</taxon>
        <taxon>Bdelloidea</taxon>
        <taxon>Philodinida</taxon>
        <taxon>Philodinidae</taxon>
        <taxon>Didymodactylos</taxon>
    </lineage>
</organism>
<dbReference type="Proteomes" id="UP000663829">
    <property type="component" value="Unassembled WGS sequence"/>
</dbReference>
<name>A0A814UQN8_9BILA</name>
<feature type="domain" description="Amidase" evidence="2">
    <location>
        <begin position="52"/>
        <end position="510"/>
    </location>
</feature>
<dbReference type="PANTHER" id="PTHR42678:SF34">
    <property type="entry name" value="OS04G0183300 PROTEIN"/>
    <property type="match status" value="1"/>
</dbReference>
<dbReference type="Gene3D" id="3.90.1300.10">
    <property type="entry name" value="Amidase signature (AS) domain"/>
    <property type="match status" value="1"/>
</dbReference>
<dbReference type="EMBL" id="CAJOBC010007757">
    <property type="protein sequence ID" value="CAF3941999.1"/>
    <property type="molecule type" value="Genomic_DNA"/>
</dbReference>